<accession>A0A6H0XYD1</accession>
<keyword evidence="3 4" id="KW-0443">Lipid metabolism</keyword>
<dbReference type="OrthoDB" id="626167at2759"/>
<keyword evidence="2 4" id="KW-0442">Lipid degradation</keyword>
<feature type="short sequence motif" description="GXSXG" evidence="4">
    <location>
        <begin position="158"/>
        <end position="162"/>
    </location>
</feature>
<organism evidence="7 8">
    <name type="scientific">Peltaster fructicola</name>
    <dbReference type="NCBI Taxonomy" id="286661"/>
    <lineage>
        <taxon>Eukaryota</taxon>
        <taxon>Fungi</taxon>
        <taxon>Dikarya</taxon>
        <taxon>Ascomycota</taxon>
        <taxon>Pezizomycotina</taxon>
        <taxon>Dothideomycetes</taxon>
        <taxon>Dothideomycetes incertae sedis</taxon>
        <taxon>Peltaster</taxon>
    </lineage>
</organism>
<feature type="short sequence motif" description="GXGXXG" evidence="4">
    <location>
        <begin position="60"/>
        <end position="65"/>
    </location>
</feature>
<keyword evidence="1 4" id="KW-0378">Hydrolase</keyword>
<protein>
    <recommendedName>
        <fullName evidence="6">PNPLA domain-containing protein</fullName>
    </recommendedName>
</protein>
<dbReference type="Proteomes" id="UP000503462">
    <property type="component" value="Chromosome 3"/>
</dbReference>
<evidence type="ECO:0000256" key="5">
    <source>
        <dbReference type="SAM" id="MobiDB-lite"/>
    </source>
</evidence>
<feature type="active site" description="Proton acceptor" evidence="4">
    <location>
        <position position="341"/>
    </location>
</feature>
<dbReference type="AlphaFoldDB" id="A0A6H0XYD1"/>
<evidence type="ECO:0000313" key="7">
    <source>
        <dbReference type="EMBL" id="QIW99781.1"/>
    </source>
</evidence>
<dbReference type="GO" id="GO:0047499">
    <property type="term" value="F:calcium-independent phospholipase A2 activity"/>
    <property type="evidence" value="ECO:0007669"/>
    <property type="project" value="TreeGrafter"/>
</dbReference>
<evidence type="ECO:0000256" key="1">
    <source>
        <dbReference type="ARBA" id="ARBA00022801"/>
    </source>
</evidence>
<keyword evidence="8" id="KW-1185">Reference proteome</keyword>
<feature type="domain" description="PNPLA" evidence="6">
    <location>
        <begin position="56"/>
        <end position="354"/>
    </location>
</feature>
<feature type="region of interest" description="Disordered" evidence="5">
    <location>
        <begin position="1"/>
        <end position="38"/>
    </location>
</feature>
<dbReference type="InterPro" id="IPR016035">
    <property type="entry name" value="Acyl_Trfase/lysoPLipase"/>
</dbReference>
<name>A0A6H0XYD1_9PEZI</name>
<proteinExistence type="predicted"/>
<dbReference type="PANTHER" id="PTHR24185">
    <property type="entry name" value="CALCIUM-INDEPENDENT PHOSPHOLIPASE A2-GAMMA"/>
    <property type="match status" value="1"/>
</dbReference>
<dbReference type="GO" id="GO:0019369">
    <property type="term" value="P:arachidonate metabolic process"/>
    <property type="evidence" value="ECO:0007669"/>
    <property type="project" value="TreeGrafter"/>
</dbReference>
<dbReference type="PROSITE" id="PS51635">
    <property type="entry name" value="PNPLA"/>
    <property type="match status" value="1"/>
</dbReference>
<dbReference type="PANTHER" id="PTHR24185:SF1">
    <property type="entry name" value="CALCIUM-INDEPENDENT PHOSPHOLIPASE A2-GAMMA"/>
    <property type="match status" value="1"/>
</dbReference>
<gene>
    <name evidence="7" type="ORF">AMS68_005299</name>
</gene>
<feature type="active site" description="Nucleophile" evidence="4">
    <location>
        <position position="160"/>
    </location>
</feature>
<feature type="short sequence motif" description="DGA/G" evidence="4">
    <location>
        <begin position="341"/>
        <end position="343"/>
    </location>
</feature>
<dbReference type="Gene3D" id="3.40.1090.10">
    <property type="entry name" value="Cytosolic phospholipase A2 catalytic domain"/>
    <property type="match status" value="1"/>
</dbReference>
<evidence type="ECO:0000256" key="4">
    <source>
        <dbReference type="PROSITE-ProRule" id="PRU01161"/>
    </source>
</evidence>
<dbReference type="GO" id="GO:0016042">
    <property type="term" value="P:lipid catabolic process"/>
    <property type="evidence" value="ECO:0007669"/>
    <property type="project" value="UniProtKB-UniRule"/>
</dbReference>
<dbReference type="Pfam" id="PF01734">
    <property type="entry name" value="Patatin"/>
    <property type="match status" value="1"/>
</dbReference>
<dbReference type="GO" id="GO:0046486">
    <property type="term" value="P:glycerolipid metabolic process"/>
    <property type="evidence" value="ECO:0007669"/>
    <property type="project" value="UniProtKB-ARBA"/>
</dbReference>
<feature type="region of interest" description="Disordered" evidence="5">
    <location>
        <begin position="91"/>
        <end position="140"/>
    </location>
</feature>
<dbReference type="SUPFAM" id="SSF52151">
    <property type="entry name" value="FabD/lysophospholipase-like"/>
    <property type="match status" value="1"/>
</dbReference>
<reference evidence="7 8" key="1">
    <citation type="journal article" date="2016" name="Sci. Rep.">
        <title>Peltaster fructicola genome reveals evolution from an invasive phytopathogen to an ectophytic parasite.</title>
        <authorList>
            <person name="Xu C."/>
            <person name="Chen H."/>
            <person name="Gleason M.L."/>
            <person name="Xu J.R."/>
            <person name="Liu H."/>
            <person name="Zhang R."/>
            <person name="Sun G."/>
        </authorList>
    </citation>
    <scope>NUCLEOTIDE SEQUENCE [LARGE SCALE GENOMIC DNA]</scope>
    <source>
        <strain evidence="7 8">LNHT1506</strain>
    </source>
</reference>
<evidence type="ECO:0000256" key="3">
    <source>
        <dbReference type="ARBA" id="ARBA00023098"/>
    </source>
</evidence>
<evidence type="ECO:0000256" key="2">
    <source>
        <dbReference type="ARBA" id="ARBA00022963"/>
    </source>
</evidence>
<sequence>MSTTISPTAHVGLSARLQESTSRSRSRARRSNTADSLRTGDRWARQVVDPWWPCILALDGGGIRGYSSLLIIQELMHRIHFWEEELKNEPAISTAAPSRGRQEARNEEDASPGADNNDTMDEAAEGQHETTSEQKPFSTKVPPVDELLPCHYFDFMFGTSTGGLIATMLGRLRMTVPECLELYREVGESLFGRKRSSIPLFTKYYNEPLEKAVQEVVSRQCRAHARCDGTQCLHPWPSELARQVESAFDVDGRGQPFDVDQPRVCHSCCLTATHDEKPSVAYLLRSYSHYYPEEALDRIKPYNEGADPLKVWEVTRATSAAPFYFRMLETEIDGQAKAFKDGGIRENNPSGAALNEFNSLYYAKTDVPALLLSVGTGRPDSAQDGFASVFPGPFRSFKVVRQLTENLAILRNVLIRYTEGESLHDRIRSLVARGENTWYKRLNVDDGLQDMPLDDWTKGTWRGQPNVPGGKSLTRMEVATRRYLDRDFRENIDSYAQPSIMIDQAAQKLVRQRRAREQLGGERWTTFVGGHLPEAPTP</sequence>
<dbReference type="EMBL" id="CP051141">
    <property type="protein sequence ID" value="QIW99781.1"/>
    <property type="molecule type" value="Genomic_DNA"/>
</dbReference>
<dbReference type="GO" id="GO:0016020">
    <property type="term" value="C:membrane"/>
    <property type="evidence" value="ECO:0007669"/>
    <property type="project" value="TreeGrafter"/>
</dbReference>
<dbReference type="InterPro" id="IPR002641">
    <property type="entry name" value="PNPLA_dom"/>
</dbReference>
<evidence type="ECO:0000259" key="6">
    <source>
        <dbReference type="PROSITE" id="PS51635"/>
    </source>
</evidence>
<evidence type="ECO:0000313" key="8">
    <source>
        <dbReference type="Proteomes" id="UP000503462"/>
    </source>
</evidence>